<dbReference type="PANTHER" id="PTHR43031:SF17">
    <property type="entry name" value="SULFURTRANSFERASE YTWF-RELATED"/>
    <property type="match status" value="1"/>
</dbReference>
<dbReference type="RefSeq" id="WP_044731121.1">
    <property type="nucleotide sequence ID" value="NZ_JYBP01000003.1"/>
</dbReference>
<dbReference type="SMART" id="SM00450">
    <property type="entry name" value="RHOD"/>
    <property type="match status" value="1"/>
</dbReference>
<dbReference type="InterPro" id="IPR050229">
    <property type="entry name" value="GlpE_sulfurtransferase"/>
</dbReference>
<reference evidence="2 3" key="1">
    <citation type="submission" date="2015-01" db="EMBL/GenBank/DDBJ databases">
        <authorList>
            <person name="Filippidou S."/>
            <person name="Jeanneret N."/>
            <person name="Russel-Delif L."/>
            <person name="Junier T."/>
            <person name="Wunderlin T."/>
            <person name="Molina V."/>
            <person name="Johnson S.L."/>
            <person name="Davenport K.W."/>
            <person name="Chain P.S."/>
            <person name="Dorador C."/>
            <person name="Junier P."/>
        </authorList>
    </citation>
    <scope>NUCLEOTIDE SEQUENCE [LARGE SCALE GENOMIC DNA]</scope>
    <source>
        <strain evidence="2 3">Et7/4</strain>
    </source>
</reference>
<proteinExistence type="predicted"/>
<dbReference type="AlphaFoldDB" id="A0A0D8BPX0"/>
<dbReference type="InterPro" id="IPR001763">
    <property type="entry name" value="Rhodanese-like_dom"/>
</dbReference>
<dbReference type="OrthoDB" id="9800872at2"/>
<dbReference type="SUPFAM" id="SSF52821">
    <property type="entry name" value="Rhodanese/Cell cycle control phosphatase"/>
    <property type="match status" value="1"/>
</dbReference>
<sequence>MAQTVIDIILFVLLTWFLASRFIPPRGVQMITTAELKRRLKQPGVQYIDVRTPMEFRSYHLPGFRNIPLHELTARAHELSKEKEVIVICQSGMRSQKASKVLKKLGFRSVTNVKGGLNAWQ</sequence>
<dbReference type="EMBL" id="JYBP01000003">
    <property type="protein sequence ID" value="KJE26054.1"/>
    <property type="molecule type" value="Genomic_DNA"/>
</dbReference>
<dbReference type="Pfam" id="PF00581">
    <property type="entry name" value="Rhodanese"/>
    <property type="match status" value="1"/>
</dbReference>
<protein>
    <submittedName>
        <fullName evidence="2">Rhodanese-like domain protein</fullName>
    </submittedName>
</protein>
<accession>A0A0D8BPX0</accession>
<gene>
    <name evidence="2" type="ORF">LG52_953</name>
</gene>
<evidence type="ECO:0000313" key="2">
    <source>
        <dbReference type="EMBL" id="KJE26054.1"/>
    </source>
</evidence>
<name>A0A0D8BPX0_GEOKU</name>
<dbReference type="Proteomes" id="UP000032522">
    <property type="component" value="Unassembled WGS sequence"/>
</dbReference>
<dbReference type="PROSITE" id="PS50206">
    <property type="entry name" value="RHODANESE_3"/>
    <property type="match status" value="1"/>
</dbReference>
<feature type="domain" description="Rhodanese" evidence="1">
    <location>
        <begin position="41"/>
        <end position="121"/>
    </location>
</feature>
<dbReference type="CDD" id="cd00158">
    <property type="entry name" value="RHOD"/>
    <property type="match status" value="1"/>
</dbReference>
<dbReference type="InterPro" id="IPR036873">
    <property type="entry name" value="Rhodanese-like_dom_sf"/>
</dbReference>
<evidence type="ECO:0000313" key="3">
    <source>
        <dbReference type="Proteomes" id="UP000032522"/>
    </source>
</evidence>
<comment type="caution">
    <text evidence="2">The sequence shown here is derived from an EMBL/GenBank/DDBJ whole genome shotgun (WGS) entry which is preliminary data.</text>
</comment>
<dbReference type="PANTHER" id="PTHR43031">
    <property type="entry name" value="FAD-DEPENDENT OXIDOREDUCTASE"/>
    <property type="match status" value="1"/>
</dbReference>
<dbReference type="PATRIC" id="fig|1462.6.peg.1118"/>
<evidence type="ECO:0000259" key="1">
    <source>
        <dbReference type="PROSITE" id="PS50206"/>
    </source>
</evidence>
<organism evidence="2 3">
    <name type="scientific">Geobacillus kaustophilus</name>
    <dbReference type="NCBI Taxonomy" id="1462"/>
    <lineage>
        <taxon>Bacteria</taxon>
        <taxon>Bacillati</taxon>
        <taxon>Bacillota</taxon>
        <taxon>Bacilli</taxon>
        <taxon>Bacillales</taxon>
        <taxon>Anoxybacillaceae</taxon>
        <taxon>Geobacillus</taxon>
        <taxon>Geobacillus thermoleovorans group</taxon>
    </lineage>
</organism>
<dbReference type="Gene3D" id="3.40.250.10">
    <property type="entry name" value="Rhodanese-like domain"/>
    <property type="match status" value="1"/>
</dbReference>